<feature type="active site" description="Nucleophile" evidence="9">
    <location>
        <position position="404"/>
    </location>
</feature>
<proteinExistence type="inferred from homology"/>
<accession>A0A0D2G732</accession>
<dbReference type="NCBIfam" id="TIGR00066">
    <property type="entry name" value="g_glut_trans"/>
    <property type="match status" value="1"/>
</dbReference>
<comment type="catalytic activity">
    <reaction evidence="2 11">
        <text>glutathione + H2O = L-cysteinylglycine + L-glutamate</text>
        <dbReference type="Rhea" id="RHEA:28807"/>
        <dbReference type="ChEBI" id="CHEBI:15377"/>
        <dbReference type="ChEBI" id="CHEBI:29985"/>
        <dbReference type="ChEBI" id="CHEBI:57925"/>
        <dbReference type="ChEBI" id="CHEBI:61694"/>
        <dbReference type="EC" id="3.4.19.13"/>
    </reaction>
</comment>
<evidence type="ECO:0000313" key="13">
    <source>
        <dbReference type="EMBL" id="KIX10792.1"/>
    </source>
</evidence>
<comment type="subunit">
    <text evidence="11">This enzyme consists of two polypeptide chains, which are synthesized in precursor form from a single polypeptide.</text>
</comment>
<dbReference type="STRING" id="1429043.X474_27730"/>
<dbReference type="PRINTS" id="PR01210">
    <property type="entry name" value="GGTRANSPTASE"/>
</dbReference>
<dbReference type="InterPro" id="IPR029055">
    <property type="entry name" value="Ntn_hydrolases_N"/>
</dbReference>
<dbReference type="AlphaFoldDB" id="A0A0D2G732"/>
<evidence type="ECO:0000256" key="12">
    <source>
        <dbReference type="SAM" id="SignalP"/>
    </source>
</evidence>
<gene>
    <name evidence="13" type="ORF">X474_27730</name>
</gene>
<dbReference type="GO" id="GO:0036374">
    <property type="term" value="F:glutathione hydrolase activity"/>
    <property type="evidence" value="ECO:0007669"/>
    <property type="project" value="UniProtKB-UniRule"/>
</dbReference>
<evidence type="ECO:0000256" key="1">
    <source>
        <dbReference type="ARBA" id="ARBA00001049"/>
    </source>
</evidence>
<dbReference type="InterPro" id="IPR043138">
    <property type="entry name" value="GGT_lsub"/>
</dbReference>
<dbReference type="GO" id="GO:0006750">
    <property type="term" value="P:glutathione biosynthetic process"/>
    <property type="evidence" value="ECO:0007669"/>
    <property type="project" value="UniProtKB-KW"/>
</dbReference>
<dbReference type="OrthoDB" id="5297205at2"/>
<dbReference type="Pfam" id="PF01019">
    <property type="entry name" value="G_glu_transpept"/>
    <property type="match status" value="1"/>
</dbReference>
<keyword evidence="7 11" id="KW-0012">Acyltransferase</keyword>
<dbReference type="GO" id="GO:0103068">
    <property type="term" value="F:leukotriene C4 gamma-glutamyl transferase activity"/>
    <property type="evidence" value="ECO:0007669"/>
    <property type="project" value="UniProtKB-EC"/>
</dbReference>
<dbReference type="InterPro" id="IPR051792">
    <property type="entry name" value="GGT_bact"/>
</dbReference>
<evidence type="ECO:0000256" key="4">
    <source>
        <dbReference type="ARBA" id="ARBA00022679"/>
    </source>
</evidence>
<feature type="binding site" evidence="10">
    <location>
        <position position="487"/>
    </location>
    <ligand>
        <name>L-glutamate</name>
        <dbReference type="ChEBI" id="CHEBI:29985"/>
    </ligand>
</feature>
<name>A0A0D2G732_9BACT</name>
<dbReference type="InParanoid" id="A0A0D2G732"/>
<keyword evidence="14" id="KW-1185">Reference proteome</keyword>
<keyword evidence="6 11" id="KW-0865">Zymogen</keyword>
<keyword evidence="4 11" id="KW-0808">Transferase</keyword>
<evidence type="ECO:0000256" key="11">
    <source>
        <dbReference type="RuleBase" id="RU368036"/>
    </source>
</evidence>
<dbReference type="SUPFAM" id="SSF56235">
    <property type="entry name" value="N-terminal nucleophile aminohydrolases (Ntn hydrolases)"/>
    <property type="match status" value="1"/>
</dbReference>
<evidence type="ECO:0000256" key="10">
    <source>
        <dbReference type="PIRSR" id="PIRSR600101-2"/>
    </source>
</evidence>
<sequence>MKKLSCISVVLLFLLVTATGALAVKQGQMLKSKSGMVVAANPLAAKVGAEILEKGGNAVDAAIAVSFALGVVEPYASGIGGEGYMVIALKDGRKVAIDFRSAAPMGASYEALKKSGLTLKQARYTPKAFCIPGVLAGVAKAHEIGASLPLADLIAPAVKLAEEGFKVNKTFAKVSKMTFEKVTKNAPDFLNDSMPWAEGDYFKNPALAKTLKLIAEKGVDEFYKGKLADNLDSFMQKNGGWARKSDLEAYKALVRKPVKSTYRGYDLYLPGSPVGGPRVAATLNILEHFNMGAMSWDDPLAIHLMQEAMILTALDQRKFLGDPNTTPDIPEAGYMSKEYARQRMMRIDLAKASDPATWRTARVGDPAKYNNGESYQDVMLKAAEAKLKKVASLKGQSPVEHSSTTHFSVMDKDGNAVAWTQTISYFFGTGNWVDGYFLNNELYNFTSKPKPGSPENLVGGRRPRTTIVPCFVEKDGKIRWIIGSPGGGRIGSTVIEILVNLIDFNMDLRNAVEAPKFTGYDSYKDLRMEDNYPAKTMKFLEKVFGHKVKTYEYPHLYFGGPNTIAVYPGGELLGVGTLRRLGAAAAPELN</sequence>
<feature type="chain" id="PRO_5002242410" description="Glutathione hydrolase proenzyme" evidence="12">
    <location>
        <begin position="24"/>
        <end position="590"/>
    </location>
</feature>
<feature type="binding site" evidence="10">
    <location>
        <begin position="465"/>
        <end position="466"/>
    </location>
    <ligand>
        <name>L-glutamate</name>
        <dbReference type="ChEBI" id="CHEBI:29985"/>
    </ligand>
</feature>
<evidence type="ECO:0000256" key="6">
    <source>
        <dbReference type="ARBA" id="ARBA00023145"/>
    </source>
</evidence>
<dbReference type="InterPro" id="IPR043137">
    <property type="entry name" value="GGT_ssub_C"/>
</dbReference>
<dbReference type="UniPathway" id="UPA00204"/>
<dbReference type="PATRIC" id="fig|1429043.3.peg.5892"/>
<dbReference type="Gene3D" id="1.10.246.130">
    <property type="match status" value="1"/>
</dbReference>
<keyword evidence="12" id="KW-0732">Signal</keyword>
<evidence type="ECO:0000256" key="3">
    <source>
        <dbReference type="ARBA" id="ARBA00009381"/>
    </source>
</evidence>
<evidence type="ECO:0000256" key="5">
    <source>
        <dbReference type="ARBA" id="ARBA00022801"/>
    </source>
</evidence>
<dbReference type="GO" id="GO:0006751">
    <property type="term" value="P:glutathione catabolic process"/>
    <property type="evidence" value="ECO:0007669"/>
    <property type="project" value="UniProtKB-UniRule"/>
</dbReference>
<evidence type="ECO:0000256" key="8">
    <source>
        <dbReference type="ARBA" id="ARBA00047417"/>
    </source>
</evidence>
<protein>
    <recommendedName>
        <fullName evidence="11">Glutathione hydrolase proenzyme</fullName>
        <ecNumber evidence="11">2.3.2.2</ecNumber>
        <ecNumber evidence="11">3.4.19.13</ecNumber>
    </recommendedName>
    <component>
        <recommendedName>
            <fullName evidence="11">Glutathione hydrolase large chain</fullName>
        </recommendedName>
    </component>
    <component>
        <recommendedName>
            <fullName evidence="11">Glutathione hydrolase small chain</fullName>
        </recommendedName>
    </component>
</protein>
<comment type="catalytic activity">
    <reaction evidence="1 11">
        <text>an S-substituted glutathione + H2O = an S-substituted L-cysteinylglycine + L-glutamate</text>
        <dbReference type="Rhea" id="RHEA:59468"/>
        <dbReference type="ChEBI" id="CHEBI:15377"/>
        <dbReference type="ChEBI" id="CHEBI:29985"/>
        <dbReference type="ChEBI" id="CHEBI:90779"/>
        <dbReference type="ChEBI" id="CHEBI:143103"/>
        <dbReference type="EC" id="3.4.19.13"/>
    </reaction>
</comment>
<dbReference type="Gene3D" id="3.60.20.40">
    <property type="match status" value="1"/>
</dbReference>
<feature type="signal peptide" evidence="12">
    <location>
        <begin position="1"/>
        <end position="23"/>
    </location>
</feature>
<evidence type="ECO:0000256" key="7">
    <source>
        <dbReference type="ARBA" id="ARBA00023315"/>
    </source>
</evidence>
<keyword evidence="11" id="KW-0317">Glutathione biosynthesis</keyword>
<dbReference type="RefSeq" id="WP_044352893.1">
    <property type="nucleotide sequence ID" value="NZ_AZAC01000083.1"/>
</dbReference>
<dbReference type="MEROPS" id="T03.001"/>
<evidence type="ECO:0000256" key="9">
    <source>
        <dbReference type="PIRSR" id="PIRSR600101-1"/>
    </source>
</evidence>
<dbReference type="PANTHER" id="PTHR43199:SF1">
    <property type="entry name" value="GLUTATHIONE HYDROLASE PROENZYME"/>
    <property type="match status" value="1"/>
</dbReference>
<dbReference type="EMBL" id="AZAC01000083">
    <property type="protein sequence ID" value="KIX10792.1"/>
    <property type="molecule type" value="Genomic_DNA"/>
</dbReference>
<dbReference type="EC" id="3.4.19.13" evidence="11"/>
<comment type="caution">
    <text evidence="13">The sequence shown here is derived from an EMBL/GenBank/DDBJ whole genome shotgun (WGS) entry which is preliminary data.</text>
</comment>
<keyword evidence="5 11" id="KW-0378">Hydrolase</keyword>
<dbReference type="PANTHER" id="PTHR43199">
    <property type="entry name" value="GLUTATHIONE HYDROLASE"/>
    <property type="match status" value="1"/>
</dbReference>
<feature type="binding site" evidence="10">
    <location>
        <position position="100"/>
    </location>
    <ligand>
        <name>L-glutamate</name>
        <dbReference type="ChEBI" id="CHEBI:29985"/>
    </ligand>
</feature>
<comment type="catalytic activity">
    <reaction evidence="8 11">
        <text>an N-terminal (5-L-glutamyl)-[peptide] + an alpha-amino acid = 5-L-glutamyl amino acid + an N-terminal L-alpha-aminoacyl-[peptide]</text>
        <dbReference type="Rhea" id="RHEA:23904"/>
        <dbReference type="Rhea" id="RHEA-COMP:9780"/>
        <dbReference type="Rhea" id="RHEA-COMP:9795"/>
        <dbReference type="ChEBI" id="CHEBI:77644"/>
        <dbReference type="ChEBI" id="CHEBI:78597"/>
        <dbReference type="ChEBI" id="CHEBI:78599"/>
        <dbReference type="ChEBI" id="CHEBI:78608"/>
        <dbReference type="EC" id="2.3.2.2"/>
    </reaction>
</comment>
<evidence type="ECO:0000313" key="14">
    <source>
        <dbReference type="Proteomes" id="UP000032233"/>
    </source>
</evidence>
<comment type="PTM">
    <text evidence="11">Cleaved by autocatalysis into a large and a small subunit.</text>
</comment>
<dbReference type="Proteomes" id="UP000032233">
    <property type="component" value="Unassembled WGS sequence"/>
</dbReference>
<comment type="similarity">
    <text evidence="3 11">Belongs to the gamma-glutamyltransferase family.</text>
</comment>
<reference evidence="13 14" key="1">
    <citation type="submission" date="2013-11" db="EMBL/GenBank/DDBJ databases">
        <title>Metagenomic analysis of a methanogenic consortium involved in long chain n-alkane degradation.</title>
        <authorList>
            <person name="Davidova I.A."/>
            <person name="Callaghan A.V."/>
            <person name="Wawrik B."/>
            <person name="Pruitt S."/>
            <person name="Marks C."/>
            <person name="Duncan K.E."/>
            <person name="Suflita J.M."/>
        </authorList>
    </citation>
    <scope>NUCLEOTIDE SEQUENCE [LARGE SCALE GENOMIC DNA]</scope>
    <source>
        <strain evidence="13 14">SPR</strain>
    </source>
</reference>
<evidence type="ECO:0000256" key="2">
    <source>
        <dbReference type="ARBA" id="ARBA00001089"/>
    </source>
</evidence>
<dbReference type="InterPro" id="IPR000101">
    <property type="entry name" value="GGT_peptidase"/>
</dbReference>
<dbReference type="EC" id="2.3.2.2" evidence="11"/>
<comment type="pathway">
    <text evidence="11">Sulfur metabolism; glutathione metabolism.</text>
</comment>
<organism evidence="13 14">
    <name type="scientific">Dethiosulfatarculus sandiegensis</name>
    <dbReference type="NCBI Taxonomy" id="1429043"/>
    <lineage>
        <taxon>Bacteria</taxon>
        <taxon>Pseudomonadati</taxon>
        <taxon>Thermodesulfobacteriota</taxon>
        <taxon>Desulfarculia</taxon>
        <taxon>Desulfarculales</taxon>
        <taxon>Desulfarculaceae</taxon>
        <taxon>Dethiosulfatarculus</taxon>
    </lineage>
</organism>